<dbReference type="AlphaFoldDB" id="A0A1H2YRG4"/>
<evidence type="ECO:0000256" key="3">
    <source>
        <dbReference type="ARBA" id="ARBA00023125"/>
    </source>
</evidence>
<dbReference type="InterPro" id="IPR000847">
    <property type="entry name" value="LysR_HTH_N"/>
</dbReference>
<evidence type="ECO:0000256" key="1">
    <source>
        <dbReference type="ARBA" id="ARBA00009437"/>
    </source>
</evidence>
<dbReference type="FunFam" id="1.10.10.10:FF:000001">
    <property type="entry name" value="LysR family transcriptional regulator"/>
    <property type="match status" value="1"/>
</dbReference>
<dbReference type="InterPro" id="IPR036388">
    <property type="entry name" value="WH-like_DNA-bd_sf"/>
</dbReference>
<proteinExistence type="inferred from homology"/>
<dbReference type="PANTHER" id="PTHR30419:SF8">
    <property type="entry name" value="NITROGEN ASSIMILATION TRANSCRIPTIONAL ACTIVATOR-RELATED"/>
    <property type="match status" value="1"/>
</dbReference>
<evidence type="ECO:0000259" key="5">
    <source>
        <dbReference type="PROSITE" id="PS50931"/>
    </source>
</evidence>
<reference evidence="6 7" key="1">
    <citation type="submission" date="2016-10" db="EMBL/GenBank/DDBJ databases">
        <authorList>
            <person name="Varghese N."/>
            <person name="Submissions S."/>
        </authorList>
    </citation>
    <scope>NUCLEOTIDE SEQUENCE [LARGE SCALE GENOMIC DNA]</scope>
    <source>
        <strain evidence="6 7">WCC6</strain>
    </source>
</reference>
<dbReference type="RefSeq" id="WP_074706863.1">
    <property type="nucleotide sequence ID" value="NZ_CALAKB010000003.1"/>
</dbReference>
<dbReference type="InterPro" id="IPR036390">
    <property type="entry name" value="WH_DNA-bd_sf"/>
</dbReference>
<gene>
    <name evidence="6" type="ORF">SAMN05216495_11223</name>
</gene>
<dbReference type="Pfam" id="PF00126">
    <property type="entry name" value="HTH_1"/>
    <property type="match status" value="1"/>
</dbReference>
<name>A0A1H2YRG4_ACIFE</name>
<keyword evidence="3 6" id="KW-0238">DNA-binding</keyword>
<dbReference type="PROSITE" id="PS50931">
    <property type="entry name" value="HTH_LYSR"/>
    <property type="match status" value="1"/>
</dbReference>
<dbReference type="Pfam" id="PF03466">
    <property type="entry name" value="LysR_substrate"/>
    <property type="match status" value="1"/>
</dbReference>
<keyword evidence="2" id="KW-0805">Transcription regulation</keyword>
<evidence type="ECO:0000313" key="6">
    <source>
        <dbReference type="EMBL" id="SDX07418.1"/>
    </source>
</evidence>
<comment type="similarity">
    <text evidence="1">Belongs to the LysR transcriptional regulatory family.</text>
</comment>
<evidence type="ECO:0000256" key="4">
    <source>
        <dbReference type="ARBA" id="ARBA00023163"/>
    </source>
</evidence>
<keyword evidence="4" id="KW-0804">Transcription</keyword>
<protein>
    <submittedName>
        <fullName evidence="6">DNA-binding transcriptional regulator, LysR family</fullName>
    </submittedName>
</protein>
<dbReference type="SUPFAM" id="SSF46785">
    <property type="entry name" value="Winged helix' DNA-binding domain"/>
    <property type="match status" value="1"/>
</dbReference>
<dbReference type="GO" id="GO:0003677">
    <property type="term" value="F:DNA binding"/>
    <property type="evidence" value="ECO:0007669"/>
    <property type="project" value="UniProtKB-KW"/>
</dbReference>
<dbReference type="Gene3D" id="3.40.190.290">
    <property type="match status" value="1"/>
</dbReference>
<dbReference type="GO" id="GO:0003700">
    <property type="term" value="F:DNA-binding transcription factor activity"/>
    <property type="evidence" value="ECO:0007669"/>
    <property type="project" value="InterPro"/>
</dbReference>
<dbReference type="Proteomes" id="UP000182379">
    <property type="component" value="Unassembled WGS sequence"/>
</dbReference>
<organism evidence="6 7">
    <name type="scientific">Acidaminococcus fermentans</name>
    <dbReference type="NCBI Taxonomy" id="905"/>
    <lineage>
        <taxon>Bacteria</taxon>
        <taxon>Bacillati</taxon>
        <taxon>Bacillota</taxon>
        <taxon>Negativicutes</taxon>
        <taxon>Acidaminococcales</taxon>
        <taxon>Acidaminococcaceae</taxon>
        <taxon>Acidaminococcus</taxon>
    </lineage>
</organism>
<dbReference type="InterPro" id="IPR005119">
    <property type="entry name" value="LysR_subst-bd"/>
</dbReference>
<feature type="domain" description="HTH lysR-type" evidence="5">
    <location>
        <begin position="1"/>
        <end position="58"/>
    </location>
</feature>
<dbReference type="CDD" id="cd05466">
    <property type="entry name" value="PBP2_LTTR_substrate"/>
    <property type="match status" value="1"/>
</dbReference>
<dbReference type="EMBL" id="FNOP01000012">
    <property type="protein sequence ID" value="SDX07418.1"/>
    <property type="molecule type" value="Genomic_DNA"/>
</dbReference>
<comment type="caution">
    <text evidence="6">The sequence shown here is derived from an EMBL/GenBank/DDBJ whole genome shotgun (WGS) entry which is preliminary data.</text>
</comment>
<dbReference type="GO" id="GO:0005829">
    <property type="term" value="C:cytosol"/>
    <property type="evidence" value="ECO:0007669"/>
    <property type="project" value="TreeGrafter"/>
</dbReference>
<evidence type="ECO:0000313" key="7">
    <source>
        <dbReference type="Proteomes" id="UP000182379"/>
    </source>
</evidence>
<dbReference type="SUPFAM" id="SSF53850">
    <property type="entry name" value="Periplasmic binding protein-like II"/>
    <property type="match status" value="1"/>
</dbReference>
<accession>A0A1H2YRG4</accession>
<dbReference type="PRINTS" id="PR00039">
    <property type="entry name" value="HTHLYSR"/>
</dbReference>
<dbReference type="Gene3D" id="1.10.10.10">
    <property type="entry name" value="Winged helix-like DNA-binding domain superfamily/Winged helix DNA-binding domain"/>
    <property type="match status" value="1"/>
</dbReference>
<evidence type="ECO:0000256" key="2">
    <source>
        <dbReference type="ARBA" id="ARBA00023015"/>
    </source>
</evidence>
<dbReference type="PANTHER" id="PTHR30419">
    <property type="entry name" value="HTH-TYPE TRANSCRIPTIONAL REGULATOR YBHD"/>
    <property type="match status" value="1"/>
</dbReference>
<sequence length="323" mass="36868">MDIQVLEYIVTIADCGSISRAAQKLFITQSGLNQQLIKLENRLGIKIFERDNHHLEITPAGQLIVDSATEILRIRRNTLTQLSDLQSSISGLISLGLTHEHGIDVFTAIYQQFHQRYPHINFSLKEKIVADQYQMLGRGSLDLGIVLIKKLPAEIQRTLIREDLYQEDLLLGIPLSHPLASRAVPLSAGKPLRVIDLHLFKDDPFALIFKSSTMRQDVIDPLFEKSRFYPHIMLETAMNNALATLVSRGFCCTILPHSRVLASSHRDECAWFRLLENPTWSVSVVRRKDYRLGEATRYLLELAKQYGRSMEEQFSCHSPGYNR</sequence>
<dbReference type="InterPro" id="IPR050950">
    <property type="entry name" value="HTH-type_LysR_regulators"/>
</dbReference>